<evidence type="ECO:0000313" key="3">
    <source>
        <dbReference type="EMBL" id="BCJ42948.1"/>
    </source>
</evidence>
<feature type="domain" description="TarS/TarP linker" evidence="2">
    <location>
        <begin position="239"/>
        <end position="323"/>
    </location>
</feature>
<evidence type="ECO:0000313" key="4">
    <source>
        <dbReference type="Proteomes" id="UP000676967"/>
    </source>
</evidence>
<dbReference type="SUPFAM" id="SSF53448">
    <property type="entry name" value="Nucleotide-diphospho-sugar transferases"/>
    <property type="match status" value="1"/>
</dbReference>
<dbReference type="Pfam" id="PF00535">
    <property type="entry name" value="Glycos_transf_2"/>
    <property type="match status" value="1"/>
</dbReference>
<dbReference type="CDD" id="cd00761">
    <property type="entry name" value="Glyco_tranf_GTA_type"/>
    <property type="match status" value="1"/>
</dbReference>
<protein>
    <recommendedName>
        <fullName evidence="5">Glycosyltransferase</fullName>
    </recommendedName>
</protein>
<sequence>MAARVPDVTVVVAVYNTMPYLTECLESILTQSIGTDRLQVIAVDDGSTDGGGAELDAWAARFPDTVTVLRQPNSGGPAGPSNRALDRATGRYVFFVGADDRLGREALERLVGAADETGADIVLGRLVGAGGRRVDQAVFAGGDRDAITLADSPLAWALSNTKLFRRSLVEEHRIRFPEDMASCSDQPFTIRAVLAARRIAVRTGYEFYYAMRRADAGNITFRTPPTRLLHDTALLLARAADLVTEPRARHNVLVRHFAWEVGKLLGERFLTAGPDDRDTIHQGVRKLADAHLTEEARRELPVRHRAAISVAQHGTADDVLALARHYAEHRLGPAVAEGERYYVAFPGFRAAGRGFPDEWFDATAEAVKLDRQDGPATVGWGRGPDGRPALLLRWSTWVPRQDGEPAPTVKVRRGPGVPAELSGVTAGAAIPMDDLVHGESHRRFRDITVRRGPRKYPVTVTGVAAAGHRVHRVGGRFFLVSVVCGPDGRVGVEVRPITVRRVAGRLRRTLRRG</sequence>
<name>A0ABM7LUH4_9ACTN</name>
<evidence type="ECO:0000259" key="1">
    <source>
        <dbReference type="Pfam" id="PF00535"/>
    </source>
</evidence>
<dbReference type="InterPro" id="IPR054028">
    <property type="entry name" value="TarS/TarP_linker"/>
</dbReference>
<reference evidence="3 4" key="1">
    <citation type="submission" date="2020-08" db="EMBL/GenBank/DDBJ databases">
        <title>Whole genome shotgun sequence of Actinoplanes ianthinogenes NBRC 13996.</title>
        <authorList>
            <person name="Komaki H."/>
            <person name="Tamura T."/>
        </authorList>
    </citation>
    <scope>NUCLEOTIDE SEQUENCE [LARGE SCALE GENOMIC DNA]</scope>
    <source>
        <strain evidence="3 4">NBRC 13996</strain>
    </source>
</reference>
<dbReference type="EMBL" id="AP023356">
    <property type="protein sequence ID" value="BCJ42948.1"/>
    <property type="molecule type" value="Genomic_DNA"/>
</dbReference>
<dbReference type="Pfam" id="PF22181">
    <property type="entry name" value="TarS_linker"/>
    <property type="match status" value="1"/>
</dbReference>
<keyword evidence="4" id="KW-1185">Reference proteome</keyword>
<dbReference type="PANTHER" id="PTHR22916">
    <property type="entry name" value="GLYCOSYLTRANSFERASE"/>
    <property type="match status" value="1"/>
</dbReference>
<feature type="domain" description="Glycosyltransferase 2-like" evidence="1">
    <location>
        <begin position="9"/>
        <end position="132"/>
    </location>
</feature>
<dbReference type="Proteomes" id="UP000676967">
    <property type="component" value="Chromosome"/>
</dbReference>
<dbReference type="InterPro" id="IPR029044">
    <property type="entry name" value="Nucleotide-diphossugar_trans"/>
</dbReference>
<organism evidence="3 4">
    <name type="scientific">Actinoplanes ianthinogenes</name>
    <dbReference type="NCBI Taxonomy" id="122358"/>
    <lineage>
        <taxon>Bacteria</taxon>
        <taxon>Bacillati</taxon>
        <taxon>Actinomycetota</taxon>
        <taxon>Actinomycetes</taxon>
        <taxon>Micromonosporales</taxon>
        <taxon>Micromonosporaceae</taxon>
        <taxon>Actinoplanes</taxon>
    </lineage>
</organism>
<dbReference type="PANTHER" id="PTHR22916:SF3">
    <property type="entry name" value="UDP-GLCNAC:BETAGAL BETA-1,3-N-ACETYLGLUCOSAMINYLTRANSFERASE-LIKE PROTEIN 1"/>
    <property type="match status" value="1"/>
</dbReference>
<evidence type="ECO:0008006" key="5">
    <source>
        <dbReference type="Google" id="ProtNLM"/>
    </source>
</evidence>
<dbReference type="InterPro" id="IPR001173">
    <property type="entry name" value="Glyco_trans_2-like"/>
</dbReference>
<proteinExistence type="predicted"/>
<accession>A0ABM7LUH4</accession>
<gene>
    <name evidence="3" type="ORF">Aiant_36050</name>
</gene>
<dbReference type="Gene3D" id="3.90.550.10">
    <property type="entry name" value="Spore Coat Polysaccharide Biosynthesis Protein SpsA, Chain A"/>
    <property type="match status" value="1"/>
</dbReference>
<evidence type="ECO:0000259" key="2">
    <source>
        <dbReference type="Pfam" id="PF22181"/>
    </source>
</evidence>